<dbReference type="PANTHER" id="PTHR11138:SF5">
    <property type="entry name" value="METHIONYL-TRNA FORMYLTRANSFERASE, MITOCHONDRIAL"/>
    <property type="match status" value="1"/>
</dbReference>
<evidence type="ECO:0000259" key="6">
    <source>
        <dbReference type="Pfam" id="PF00551"/>
    </source>
</evidence>
<dbReference type="InterPro" id="IPR005794">
    <property type="entry name" value="Fmt"/>
</dbReference>
<comment type="catalytic activity">
    <reaction evidence="5">
        <text>L-methionyl-tRNA(fMet) + (6R)-10-formyltetrahydrofolate = N-formyl-L-methionyl-tRNA(fMet) + (6S)-5,6,7,8-tetrahydrofolate + H(+)</text>
        <dbReference type="Rhea" id="RHEA:24380"/>
        <dbReference type="Rhea" id="RHEA-COMP:9952"/>
        <dbReference type="Rhea" id="RHEA-COMP:9953"/>
        <dbReference type="ChEBI" id="CHEBI:15378"/>
        <dbReference type="ChEBI" id="CHEBI:57453"/>
        <dbReference type="ChEBI" id="CHEBI:78530"/>
        <dbReference type="ChEBI" id="CHEBI:78844"/>
        <dbReference type="ChEBI" id="CHEBI:195366"/>
        <dbReference type="EC" id="2.1.2.9"/>
    </reaction>
</comment>
<dbReference type="InterPro" id="IPR036477">
    <property type="entry name" value="Formyl_transf_N_sf"/>
</dbReference>
<dbReference type="EC" id="2.1.2.9" evidence="2 5"/>
<comment type="similarity">
    <text evidence="1 5">Belongs to the Fmt family.</text>
</comment>
<dbReference type="Pfam" id="PF02911">
    <property type="entry name" value="Formyl_trans_C"/>
    <property type="match status" value="1"/>
</dbReference>
<dbReference type="OrthoDB" id="9802815at2"/>
<accession>A0A6I4UZM7</accession>
<dbReference type="EMBL" id="WTYK01000010">
    <property type="protein sequence ID" value="MXP42697.1"/>
    <property type="molecule type" value="Genomic_DNA"/>
</dbReference>
<dbReference type="InterPro" id="IPR011034">
    <property type="entry name" value="Formyl_transferase-like_C_sf"/>
</dbReference>
<dbReference type="InterPro" id="IPR002376">
    <property type="entry name" value="Formyl_transf_N"/>
</dbReference>
<comment type="caution">
    <text evidence="8">The sequence shown here is derived from an EMBL/GenBank/DDBJ whole genome shotgun (WGS) entry which is preliminary data.</text>
</comment>
<sequence length="304" mass="32603">MRVVFMGTPDFAVPTLHALHEAGHEIPAVYTQPPRPAGRGKQEQTSPVHRAAEALGIPVCHPNTLRNLDAQADFLALQPELAVVVAYGLILPKAVLDGPTRGCLNVHASLLPRWRGAAPIQRSILAGDNVTGVTIMRMEEGLDTGPMLATAKVPVDEKTAGELHAELAEIGSQLLVGTVAHLDEIRPEPQPDFGATYAAKIDKAEARIDWSKPAELIEREVRAFAPFPGSWFELDRERIKVLRARVVGVNGAEGTVLDDKLTIACGNAAIRPLLIQRAGKPAMEAEAFLRGKPVPAGTVLRTAP</sequence>
<dbReference type="InterPro" id="IPR041711">
    <property type="entry name" value="Met-tRNA-FMT_N"/>
</dbReference>
<dbReference type="GO" id="GO:0004479">
    <property type="term" value="F:methionyl-tRNA formyltransferase activity"/>
    <property type="evidence" value="ECO:0007669"/>
    <property type="project" value="UniProtKB-UniRule"/>
</dbReference>
<dbReference type="Gene3D" id="3.40.50.12230">
    <property type="match status" value="1"/>
</dbReference>
<dbReference type="CDD" id="cd08646">
    <property type="entry name" value="FMT_core_Met-tRNA-FMT_N"/>
    <property type="match status" value="1"/>
</dbReference>
<dbReference type="InterPro" id="IPR044135">
    <property type="entry name" value="Met-tRNA-FMT_C"/>
</dbReference>
<dbReference type="RefSeq" id="WP_160747559.1">
    <property type="nucleotide sequence ID" value="NZ_WTYK01000010.1"/>
</dbReference>
<comment type="function">
    <text evidence="5">Attaches a formyl group to the free amino group of methionyl-tRNA(fMet). The formyl group appears to play a dual role in the initiator identity of N-formylmethionyl-tRNA by promoting its recognition by IF2 and preventing the misappropriation of this tRNA by the elongation apparatus.</text>
</comment>
<dbReference type="AlphaFoldDB" id="A0A6I4UZM7"/>
<feature type="domain" description="Formyl transferase C-terminal" evidence="7">
    <location>
        <begin position="200"/>
        <end position="292"/>
    </location>
</feature>
<dbReference type="InterPro" id="IPR005793">
    <property type="entry name" value="Formyl_trans_C"/>
</dbReference>
<name>A0A6I4UZM7_9SPHN</name>
<dbReference type="PANTHER" id="PTHR11138">
    <property type="entry name" value="METHIONYL-TRNA FORMYLTRANSFERASE"/>
    <property type="match status" value="1"/>
</dbReference>
<evidence type="ECO:0000259" key="7">
    <source>
        <dbReference type="Pfam" id="PF02911"/>
    </source>
</evidence>
<protein>
    <recommendedName>
        <fullName evidence="2 5">Methionyl-tRNA formyltransferase</fullName>
        <ecNumber evidence="2 5">2.1.2.9</ecNumber>
    </recommendedName>
</protein>
<proteinExistence type="inferred from homology"/>
<evidence type="ECO:0000256" key="5">
    <source>
        <dbReference type="HAMAP-Rule" id="MF_00182"/>
    </source>
</evidence>
<feature type="domain" description="Formyl transferase N-terminal" evidence="6">
    <location>
        <begin position="1"/>
        <end position="177"/>
    </location>
</feature>
<dbReference type="Pfam" id="PF00551">
    <property type="entry name" value="Formyl_trans_N"/>
    <property type="match status" value="1"/>
</dbReference>
<dbReference type="Proteomes" id="UP000469159">
    <property type="component" value="Unassembled WGS sequence"/>
</dbReference>
<dbReference type="SUPFAM" id="SSF53328">
    <property type="entry name" value="Formyltransferase"/>
    <property type="match status" value="1"/>
</dbReference>
<keyword evidence="3 5" id="KW-0808">Transferase</keyword>
<dbReference type="HAMAP" id="MF_00182">
    <property type="entry name" value="Formyl_trans"/>
    <property type="match status" value="1"/>
</dbReference>
<dbReference type="CDD" id="cd08704">
    <property type="entry name" value="Met_tRNA_FMT_C"/>
    <property type="match status" value="1"/>
</dbReference>
<evidence type="ECO:0000256" key="1">
    <source>
        <dbReference type="ARBA" id="ARBA00010699"/>
    </source>
</evidence>
<evidence type="ECO:0000256" key="2">
    <source>
        <dbReference type="ARBA" id="ARBA00012261"/>
    </source>
</evidence>
<dbReference type="NCBIfam" id="TIGR00460">
    <property type="entry name" value="fmt"/>
    <property type="match status" value="1"/>
</dbReference>
<dbReference type="GO" id="GO:0005829">
    <property type="term" value="C:cytosol"/>
    <property type="evidence" value="ECO:0007669"/>
    <property type="project" value="TreeGrafter"/>
</dbReference>
<organism evidence="8 9">
    <name type="scientific">Croceibacterium soli</name>
    <dbReference type="NCBI Taxonomy" id="1739690"/>
    <lineage>
        <taxon>Bacteria</taxon>
        <taxon>Pseudomonadati</taxon>
        <taxon>Pseudomonadota</taxon>
        <taxon>Alphaproteobacteria</taxon>
        <taxon>Sphingomonadales</taxon>
        <taxon>Erythrobacteraceae</taxon>
        <taxon>Croceibacterium</taxon>
    </lineage>
</organism>
<keyword evidence="4 5" id="KW-0648">Protein biosynthesis</keyword>
<keyword evidence="9" id="KW-1185">Reference proteome</keyword>
<feature type="binding site" evidence="5">
    <location>
        <begin position="109"/>
        <end position="112"/>
    </location>
    <ligand>
        <name>(6S)-5,6,7,8-tetrahydrofolate</name>
        <dbReference type="ChEBI" id="CHEBI:57453"/>
    </ligand>
</feature>
<gene>
    <name evidence="5" type="primary">fmt</name>
    <name evidence="8" type="ORF">GRI75_13710</name>
</gene>
<dbReference type="SUPFAM" id="SSF50486">
    <property type="entry name" value="FMT C-terminal domain-like"/>
    <property type="match status" value="1"/>
</dbReference>
<evidence type="ECO:0000256" key="4">
    <source>
        <dbReference type="ARBA" id="ARBA00022917"/>
    </source>
</evidence>
<reference evidence="8 9" key="1">
    <citation type="submission" date="2019-12" db="EMBL/GenBank/DDBJ databases">
        <title>Genomic-based taxomic classification of the family Erythrobacteraceae.</title>
        <authorList>
            <person name="Xu L."/>
        </authorList>
    </citation>
    <scope>NUCLEOTIDE SEQUENCE [LARGE SCALE GENOMIC DNA]</scope>
    <source>
        <strain evidence="8 9">MCCC 1K02066</strain>
    </source>
</reference>
<evidence type="ECO:0000313" key="9">
    <source>
        <dbReference type="Proteomes" id="UP000469159"/>
    </source>
</evidence>
<evidence type="ECO:0000313" key="8">
    <source>
        <dbReference type="EMBL" id="MXP42697.1"/>
    </source>
</evidence>
<dbReference type="PROSITE" id="PS00373">
    <property type="entry name" value="GART"/>
    <property type="match status" value="1"/>
</dbReference>
<dbReference type="InterPro" id="IPR001555">
    <property type="entry name" value="GART_AS"/>
</dbReference>
<evidence type="ECO:0000256" key="3">
    <source>
        <dbReference type="ARBA" id="ARBA00022679"/>
    </source>
</evidence>